<reference evidence="1 2" key="1">
    <citation type="submission" date="2012-04" db="EMBL/GenBank/DDBJ databases">
        <authorList>
            <person name="Harkins D.M."/>
            <person name="Madupu R."/>
            <person name="Durkin A.S."/>
            <person name="Torralba M."/>
            <person name="Methe B."/>
            <person name="Sutton G.G."/>
            <person name="Nelson K.E."/>
        </authorList>
    </citation>
    <scope>NUCLEOTIDE SEQUENCE [LARGE SCALE GENOMIC DNA]</scope>
    <source>
        <strain evidence="1 2">VK64</strain>
    </source>
</reference>
<dbReference type="AlphaFoldDB" id="I2NDK6"/>
<name>I2NDK6_NEISI</name>
<evidence type="ECO:0000313" key="2">
    <source>
        <dbReference type="Proteomes" id="UP000004473"/>
    </source>
</evidence>
<dbReference type="PATRIC" id="fig|1095748.3.peg.2656"/>
<gene>
    <name evidence="1" type="ORF">HMPREF1051_1463</name>
</gene>
<dbReference type="Proteomes" id="UP000004473">
    <property type="component" value="Unassembled WGS sequence"/>
</dbReference>
<accession>I2NDK6</accession>
<proteinExistence type="predicted"/>
<comment type="caution">
    <text evidence="1">The sequence shown here is derived from an EMBL/GenBank/DDBJ whole genome shotgun (WGS) entry which is preliminary data.</text>
</comment>
<evidence type="ECO:0000313" key="1">
    <source>
        <dbReference type="EMBL" id="EIG23917.1"/>
    </source>
</evidence>
<organism evidence="1 2">
    <name type="scientific">Neisseria sicca VK64</name>
    <dbReference type="NCBI Taxonomy" id="1095748"/>
    <lineage>
        <taxon>Bacteria</taxon>
        <taxon>Pseudomonadati</taxon>
        <taxon>Pseudomonadota</taxon>
        <taxon>Betaproteobacteria</taxon>
        <taxon>Neisseriales</taxon>
        <taxon>Neisseriaceae</taxon>
        <taxon>Neisseria</taxon>
    </lineage>
</organism>
<protein>
    <submittedName>
        <fullName evidence="1">Uncharacterized protein</fullName>
    </submittedName>
</protein>
<dbReference type="EMBL" id="AJMT01000202">
    <property type="protein sequence ID" value="EIG23917.1"/>
    <property type="molecule type" value="Genomic_DNA"/>
</dbReference>
<sequence length="37" mass="4180">MRASCFFMSVSLSVLSGSSENFQTTFLWNVLLYRSGI</sequence>